<dbReference type="Pfam" id="PF03227">
    <property type="entry name" value="GILT"/>
    <property type="match status" value="1"/>
</dbReference>
<evidence type="ECO:0000256" key="3">
    <source>
        <dbReference type="ARBA" id="ARBA00022525"/>
    </source>
</evidence>
<sequence length="255" mass="28252">MRVAVFIFVILCVHAGNAYSKPSCGYPLTEWCRTEEIARECGVEKYCLERNATRPNRAESSVEVGLYYESLCPGCRQFLVQQLFPTWVMLGDIMNVQLVPYGNAQESFDGKKYKFTCQHGEDECLGNMIEACVLNMTGSAAFPIIFCMESAADVLKVAQPCVEIYAPSVSWESIMGCVKGDVGNKLMHDNAVRTKALNPPHKYVPWVTVNGEHTDEIEQKATSALFNLVCSLYKGSKPAACTGAKQSVDHRTSFC</sequence>
<dbReference type="EMBL" id="GBXM01009702">
    <property type="protein sequence ID" value="JAH98875.1"/>
    <property type="molecule type" value="Transcribed_RNA"/>
</dbReference>
<keyword evidence="7" id="KW-0458">Lysosome</keyword>
<keyword evidence="7" id="KW-0676">Redox-active center</keyword>
<reference evidence="9" key="1">
    <citation type="submission" date="2014-11" db="EMBL/GenBank/DDBJ databases">
        <authorList>
            <person name="Amaro Gonzalez C."/>
        </authorList>
    </citation>
    <scope>NUCLEOTIDE SEQUENCE</scope>
</reference>
<dbReference type="PANTHER" id="PTHR13234:SF8">
    <property type="entry name" value="GAMMA-INTERFERON-INDUCIBLE LYSOSOMAL THIOL REDUCTASE"/>
    <property type="match status" value="1"/>
</dbReference>
<evidence type="ECO:0000256" key="6">
    <source>
        <dbReference type="ARBA" id="ARBA00059163"/>
    </source>
</evidence>
<gene>
    <name evidence="10" type="ORF">ANANG_G00131540</name>
</gene>
<accession>A0A0E9XAM4</accession>
<evidence type="ECO:0000313" key="9">
    <source>
        <dbReference type="EMBL" id="JAH98875.1"/>
    </source>
</evidence>
<keyword evidence="7" id="KW-0560">Oxidoreductase</keyword>
<evidence type="ECO:0000256" key="2">
    <source>
        <dbReference type="ARBA" id="ARBA00011615"/>
    </source>
</evidence>
<comment type="subunit">
    <text evidence="2 7">Dimer; disulfide-linked.</text>
</comment>
<dbReference type="EC" id="1.8.-.-" evidence="7"/>
<reference evidence="10" key="3">
    <citation type="submission" date="2021-01" db="EMBL/GenBank/DDBJ databases">
        <title>A chromosome-scale assembly of European eel, Anguilla anguilla.</title>
        <authorList>
            <person name="Henkel C."/>
            <person name="Jong-Raadsen S.A."/>
            <person name="Dufour S."/>
            <person name="Weltzien F.-A."/>
            <person name="Palstra A.P."/>
            <person name="Pelster B."/>
            <person name="Spaink H.P."/>
            <person name="Van Den Thillart G.E."/>
            <person name="Jansen H."/>
            <person name="Zahm M."/>
            <person name="Klopp C."/>
            <person name="Cedric C."/>
            <person name="Louis A."/>
            <person name="Berthelot C."/>
            <person name="Parey E."/>
            <person name="Roest Crollius H."/>
            <person name="Montfort J."/>
            <person name="Robinson-Rechavi M."/>
            <person name="Bucao C."/>
            <person name="Bouchez O."/>
            <person name="Gislard M."/>
            <person name="Lluch J."/>
            <person name="Milhes M."/>
            <person name="Lampietro C."/>
            <person name="Lopez Roques C."/>
            <person name="Donnadieu C."/>
            <person name="Braasch I."/>
            <person name="Desvignes T."/>
            <person name="Postlethwait J."/>
            <person name="Bobe J."/>
            <person name="Guiguen Y."/>
            <person name="Dirks R."/>
        </authorList>
    </citation>
    <scope>NUCLEOTIDE SEQUENCE</scope>
    <source>
        <strain evidence="10">Tag_6206</strain>
        <tissue evidence="10">Liver</tissue>
    </source>
</reference>
<proteinExistence type="inferred from homology"/>
<feature type="chain" id="PRO_5039969948" description="Gamma-interferon-inducible lysosomal thiol reductase" evidence="8">
    <location>
        <begin position="21"/>
        <end position="255"/>
    </location>
</feature>
<evidence type="ECO:0000256" key="5">
    <source>
        <dbReference type="ARBA" id="ARBA00023180"/>
    </source>
</evidence>
<evidence type="ECO:0000256" key="7">
    <source>
        <dbReference type="RuleBase" id="RU369109"/>
    </source>
</evidence>
<evidence type="ECO:0000256" key="4">
    <source>
        <dbReference type="ARBA" id="ARBA00022729"/>
    </source>
</evidence>
<evidence type="ECO:0000256" key="1">
    <source>
        <dbReference type="ARBA" id="ARBA00005679"/>
    </source>
</evidence>
<evidence type="ECO:0000313" key="11">
    <source>
        <dbReference type="Proteomes" id="UP001044222"/>
    </source>
</evidence>
<organism evidence="9">
    <name type="scientific">Anguilla anguilla</name>
    <name type="common">European freshwater eel</name>
    <name type="synonym">Muraena anguilla</name>
    <dbReference type="NCBI Taxonomy" id="7936"/>
    <lineage>
        <taxon>Eukaryota</taxon>
        <taxon>Metazoa</taxon>
        <taxon>Chordata</taxon>
        <taxon>Craniata</taxon>
        <taxon>Vertebrata</taxon>
        <taxon>Euteleostomi</taxon>
        <taxon>Actinopterygii</taxon>
        <taxon>Neopterygii</taxon>
        <taxon>Teleostei</taxon>
        <taxon>Anguilliformes</taxon>
        <taxon>Anguillidae</taxon>
        <taxon>Anguilla</taxon>
    </lineage>
</organism>
<keyword evidence="7" id="KW-1015">Disulfide bond</keyword>
<dbReference type="InterPro" id="IPR004911">
    <property type="entry name" value="Interferon-induced_GILT"/>
</dbReference>
<dbReference type="GO" id="GO:0005576">
    <property type="term" value="C:extracellular region"/>
    <property type="evidence" value="ECO:0007669"/>
    <property type="project" value="UniProtKB-SubCell"/>
</dbReference>
<dbReference type="Proteomes" id="UP001044222">
    <property type="component" value="Chromosome 6"/>
</dbReference>
<keyword evidence="11" id="KW-1185">Reference proteome</keyword>
<dbReference type="GO" id="GO:0016671">
    <property type="term" value="F:oxidoreductase activity, acting on a sulfur group of donors, disulfide as acceptor"/>
    <property type="evidence" value="ECO:0007669"/>
    <property type="project" value="UniProtKB-UniRule"/>
</dbReference>
<dbReference type="PANTHER" id="PTHR13234">
    <property type="entry name" value="GAMMA-INTERFERON INDUCIBLE LYSOSOMAL THIOL REDUCTASE GILT"/>
    <property type="match status" value="1"/>
</dbReference>
<dbReference type="AlphaFoldDB" id="A0A0E9XAM4"/>
<reference evidence="9" key="2">
    <citation type="journal article" date="2015" name="Fish Shellfish Immunol.">
        <title>Early steps in the European eel (Anguilla anguilla)-Vibrio vulnificus interaction in the gills: Role of the RtxA13 toxin.</title>
        <authorList>
            <person name="Callol A."/>
            <person name="Pajuelo D."/>
            <person name="Ebbesson L."/>
            <person name="Teles M."/>
            <person name="MacKenzie S."/>
            <person name="Amaro C."/>
        </authorList>
    </citation>
    <scope>NUCLEOTIDE SEQUENCE</scope>
</reference>
<keyword evidence="3 7" id="KW-0964">Secreted</keyword>
<dbReference type="GO" id="GO:0002376">
    <property type="term" value="P:immune system process"/>
    <property type="evidence" value="ECO:0007669"/>
    <property type="project" value="UniProtKB-KW"/>
</dbReference>
<evidence type="ECO:0000313" key="10">
    <source>
        <dbReference type="EMBL" id="KAG5847936.1"/>
    </source>
</evidence>
<comment type="function">
    <text evidence="6">Lysosomal thiol reductase that can reduce protein disulfide bonds. May facilitate the complete unfolding of proteins destined for lysosomal degradation. Plays an important role in antigen processing. Facilitates the generation of MHC class II-restricted epitodes from disulfide bond-containing antigen by the endocytic reduction of disulfide bonds. Also facilitates MHC class I-restricted recognition of exogenous antigens containing disulfide bonds by CD8+ T-cells or crosspresentation.</text>
</comment>
<dbReference type="GO" id="GO:0005764">
    <property type="term" value="C:lysosome"/>
    <property type="evidence" value="ECO:0007669"/>
    <property type="project" value="UniProtKB-SubCell"/>
</dbReference>
<evidence type="ECO:0000256" key="8">
    <source>
        <dbReference type="SAM" id="SignalP"/>
    </source>
</evidence>
<comment type="similarity">
    <text evidence="1 7">Belongs to the GILT family.</text>
</comment>
<comment type="function">
    <text evidence="7">Lysosomal thiol reductase that can reduce protein disulfide bonds. Facilitates the complete unfolding of proteins destined for lysosomal degradation. Plays an important role in antigen processing.</text>
</comment>
<keyword evidence="4 7" id="KW-0732">Signal</keyword>
<protein>
    <recommendedName>
        <fullName evidence="7">Gamma-interferon-inducible lysosomal thiol reductase</fullName>
        <ecNumber evidence="7">1.8.-.-</ecNumber>
    </recommendedName>
    <alternativeName>
        <fullName evidence="7">Gamma-interferon-inducible protein IP-30</fullName>
    </alternativeName>
</protein>
<dbReference type="EMBL" id="JAFIRN010000006">
    <property type="protein sequence ID" value="KAG5847936.1"/>
    <property type="molecule type" value="Genomic_DNA"/>
</dbReference>
<keyword evidence="5 7" id="KW-0325">Glycoprotein</keyword>
<feature type="signal peptide" evidence="8">
    <location>
        <begin position="1"/>
        <end position="20"/>
    </location>
</feature>
<keyword evidence="7" id="KW-0391">Immunity</keyword>
<name>A0A0E9XAM4_ANGAN</name>
<comment type="subcellular location">
    <subcellularLocation>
        <location evidence="7">Secreted</location>
    </subcellularLocation>
    <subcellularLocation>
        <location evidence="7">Lysosome</location>
    </subcellularLocation>
</comment>